<protein>
    <submittedName>
        <fullName evidence="1">Uncharacterized protein</fullName>
    </submittedName>
</protein>
<name>A0ACC2XDI3_9TREE</name>
<keyword evidence="2" id="KW-1185">Reference proteome</keyword>
<reference evidence="1" key="1">
    <citation type="submission" date="2023-04" db="EMBL/GenBank/DDBJ databases">
        <title>Draft Genome sequencing of Naganishia species isolated from polar environments using Oxford Nanopore Technology.</title>
        <authorList>
            <person name="Leo P."/>
            <person name="Venkateswaran K."/>
        </authorList>
    </citation>
    <scope>NUCLEOTIDE SEQUENCE</scope>
    <source>
        <strain evidence="1">DBVPG 5303</strain>
    </source>
</reference>
<evidence type="ECO:0000313" key="2">
    <source>
        <dbReference type="Proteomes" id="UP001234202"/>
    </source>
</evidence>
<dbReference type="Proteomes" id="UP001234202">
    <property type="component" value="Unassembled WGS sequence"/>
</dbReference>
<dbReference type="EMBL" id="JASBWV010000017">
    <property type="protein sequence ID" value="KAJ9121347.1"/>
    <property type="molecule type" value="Genomic_DNA"/>
</dbReference>
<organism evidence="1 2">
    <name type="scientific">Naganishia onofrii</name>
    <dbReference type="NCBI Taxonomy" id="1851511"/>
    <lineage>
        <taxon>Eukaryota</taxon>
        <taxon>Fungi</taxon>
        <taxon>Dikarya</taxon>
        <taxon>Basidiomycota</taxon>
        <taxon>Agaricomycotina</taxon>
        <taxon>Tremellomycetes</taxon>
        <taxon>Filobasidiales</taxon>
        <taxon>Filobasidiaceae</taxon>
        <taxon>Naganishia</taxon>
    </lineage>
</organism>
<comment type="caution">
    <text evidence="1">The sequence shown here is derived from an EMBL/GenBank/DDBJ whole genome shotgun (WGS) entry which is preliminary data.</text>
</comment>
<accession>A0ACC2XDI3</accession>
<evidence type="ECO:0000313" key="1">
    <source>
        <dbReference type="EMBL" id="KAJ9121347.1"/>
    </source>
</evidence>
<gene>
    <name evidence="1" type="ORF">QFC24_004684</name>
</gene>
<proteinExistence type="predicted"/>
<sequence>MDTLFRKRGSASRSRISLNEDVSDIPASPTEPLKASAYSDAPPGQVPNSGPSKSSSYGPATPNTRSRTSQGRESSASLDKQRISAPNTNQRLRHDEEGSGMAEIIFTDEPAGVDAGGFVIGGNKLPRTQTMSTLGSAGSGSVRRQTSIASRLEVLPESGSAHLTSPPPGPSGPSPFPALAQPPLITRRGSSGSIQSMDTTPQQGMSMRHRYPVYNPSSSPMHSTTSIPATYRSDRPLLERNDGSDSASIRSARSGHGYPVKRAGPESDRFWVTQPPDEVIEEAFKRLMEQRMDDSRQVAGKSGVSGASSPRKEGHASLSSSRGLTPNNAPGTPQSQVEEFSFPSSVAVTQQQDRPNAADDIRLDLERKKAEMSSWPISRKWPLVEADLRQAWDRERKRYLQQRDDSYRQSGSAIKESSTRKMFNKAMGRLGGTGGGTATGEERKGFLRNSKDAGTKLPDTGEAYVRLLSTMTCGVKDFQKLFQFLKSEEKDKLREFINMGGTKWLCAYLTQCSHQLQRAALDLANKEKNIALEQTILQCYDRLLRSADGVREACENPEMVIRPIIQVLSSPSLGNSEEAAVILSVLAMRVPVGNEAVYKEFELAPKGKKASLDAGRFGQWFASLSQQLSGRGRLGTMVGAGQSARDINQIERKGEGAFTSYCRGHLMFINILLCFEDRKGDPFPALPVRLSRRMEMQRCGLSDVIDRLSTFQSQDAQLEEELEKFHDREAIDKEEEIMDQDRQLLQDLDDPVELCQTIVTQLGESRARNFFLSSLRQTLLMTTKRDPDQRIRYFQIINELVQGIVLNQEPGYDRDITDLMNIPIQRVFGRYEEADKVEQAERQIQERNLQILRLERERDKLKSELDGVEGGLINQLKKEKLDLEGKLRTSRGVSEGLQHDLNKLKKEYEERIHDLEATVDELERRIMELLAMLKQSQNLEDIITQKSSHGYHRKELYAELEKESDRYYARQQLEGRTGPGIAASRRIASIRLLSSREATRALDSSSSESGDDFEDEDQKEVEEDAFEDADAESGHIMFADRAALAQGQKRALQQKNKGRKEIVSTSQFVDAEDDKVRAHEARAMLASGESASPLNRNKGALPRSARSRNFPGDTHTSPIGRGTRLAPPIGSKSPARYGSIGKDSGYSSIITELGKYQNGIRRSASAPANIDDDADTLSNVSESRTSGFSVLTQGTAITSAGMSRQHSRESQVANISEQLASKIKAMNKAKSHESDTSPSPQMLPTLAEDREITDDAPPNNEGNTGRSSPPPPPPPPPPPMPAYLRATSSDDIPPPPPPPPPPPGIVLSAAAGSGSSPPSGPPRPAFLAGITSGMKLRRTGSSSNNDLMPPPPPPIMRRSSKRYSKAQFPLPDKRKEVAFKASKKMKTLQWEKVGQGKLDKTLWARPDEEQAQEEVAEKLKMVDVWSEMEDEFKAREAAMDAVSKRQKEELKSVLDPTKGIEPEEMCDRIVAFDKQLCDHTFLSELGPVLPTPQQVSLLKQQSADTPEELQLIHPADRLMIRLIKIPHLADRLKGMLYMINFEETSTLMEGAVDLLQTACDDLRNANKFKDLLNVILMMGNFMNGSNYGGGAYGFKIGSINRLVDTKSSNGLNLLHFLERTISQHFPDILDFRSELEKPAEAYRVSYEDISSGTKELQVGLAKIKRDLEDRFGDITDGYVRRMYPFATDSEERILALKDRVLAAGRSFNEVKMYYGEGDDRFDPTSEAEVFGRPTSLEFFGIFKTFVTSWDVSTPRTIHVLVADSAPLQLCRAQNRAREDARLATEKRQLAERNRTQALSPQATGASDQSSIMDDLHARLRMHGTPRAKRHERRRADLPRAPTFGSLDLGDMSLDAYATATRNLLKDLRLDGGDVEDTTEIPTYRRAGRRSNPPTALTDELFLMAAQGMETPPRESTQMEEEMHEEGDRYETTHGIPEGETDAARETKGRHDMLGLEMSGQDAEATNAESASAPISDENHDNA</sequence>